<feature type="transmembrane region" description="Helical" evidence="7">
    <location>
        <begin position="51"/>
        <end position="72"/>
    </location>
</feature>
<dbReference type="PANTHER" id="PTHR30386:SF26">
    <property type="entry name" value="TRANSPORT PROTEIN COMB"/>
    <property type="match status" value="1"/>
</dbReference>
<dbReference type="Gene3D" id="1.10.287.470">
    <property type="entry name" value="Helix hairpin bin"/>
    <property type="match status" value="2"/>
</dbReference>
<comment type="subcellular location">
    <subcellularLocation>
        <location evidence="1">Membrane</location>
        <topology evidence="1">Single-pass membrane protein</topology>
    </subcellularLocation>
</comment>
<feature type="compositionally biased region" description="Basic and acidic residues" evidence="6">
    <location>
        <begin position="1"/>
        <end position="25"/>
    </location>
</feature>
<dbReference type="Pfam" id="PF25954">
    <property type="entry name" value="Beta-barrel_RND_2"/>
    <property type="match status" value="1"/>
</dbReference>
<sequence>MTDALPDHELLREEEVREAKEKELPAPDGVEPSSGGPEAAAETIRRNRRPFVLRLAIIGGALLAAGVIYFWLSSRNIESTDDAYTDGRAMTIAPQVSGLVVSLDVADNQFVREGDPLIHIDPRQYVHDRDSAQGALDVAKAQLAGQRLGAEIARKNFPALLKQAQAQLASAQAAEIRAQADYQRQRSLPKQATTQQEVDAATAALRQAQAQVQLAEAQVLAAEPVPQRIGQADADVGQLTGQVEQAQARLDQAKLNLDWTVVRAPQDGWITKRNVELGNYVTPGQQIFSIVSPEVWVTANFKENQLGGIRPGQPVKIKVDAYPQLALKGHVDSVQLGSGSKFTAFPPENATGNFVKIVQRVPVKIVIDSGLDPKLPLPLGLSVVPTVTLK</sequence>
<name>A0ABZ0HWN4_9HYPH</name>
<dbReference type="Pfam" id="PF25917">
    <property type="entry name" value="BSH_RND"/>
    <property type="match status" value="1"/>
</dbReference>
<keyword evidence="5" id="KW-0175">Coiled coil</keyword>
<feature type="coiled-coil region" evidence="5">
    <location>
        <begin position="161"/>
        <end position="256"/>
    </location>
</feature>
<keyword evidence="3 7" id="KW-1133">Transmembrane helix</keyword>
<evidence type="ECO:0000256" key="6">
    <source>
        <dbReference type="SAM" id="MobiDB-lite"/>
    </source>
</evidence>
<dbReference type="Gene3D" id="2.40.50.100">
    <property type="match status" value="1"/>
</dbReference>
<reference evidence="11 12" key="1">
    <citation type="submission" date="2023-10" db="EMBL/GenBank/DDBJ databases">
        <title>Novel methanotroph of the genus Methylocapsa from a subarctic wetland.</title>
        <authorList>
            <person name="Belova S.E."/>
            <person name="Oshkin I.Y."/>
            <person name="Miroshnikov K."/>
            <person name="Dedysh S.N."/>
        </authorList>
    </citation>
    <scope>NUCLEOTIDE SEQUENCE [LARGE SCALE GENOMIC DNA]</scope>
    <source>
        <strain evidence="11 12">RX1</strain>
    </source>
</reference>
<evidence type="ECO:0000259" key="10">
    <source>
        <dbReference type="Pfam" id="PF25954"/>
    </source>
</evidence>
<dbReference type="InterPro" id="IPR058624">
    <property type="entry name" value="MdtA-like_HH"/>
</dbReference>
<organism evidence="11 12">
    <name type="scientific">Methylocapsa polymorpha</name>
    <dbReference type="NCBI Taxonomy" id="3080828"/>
    <lineage>
        <taxon>Bacteria</taxon>
        <taxon>Pseudomonadati</taxon>
        <taxon>Pseudomonadota</taxon>
        <taxon>Alphaproteobacteria</taxon>
        <taxon>Hyphomicrobiales</taxon>
        <taxon>Beijerinckiaceae</taxon>
        <taxon>Methylocapsa</taxon>
    </lineage>
</organism>
<evidence type="ECO:0000256" key="2">
    <source>
        <dbReference type="ARBA" id="ARBA00022692"/>
    </source>
</evidence>
<feature type="domain" description="Multidrug resistance protein MdtA-like alpha-helical hairpin" evidence="8">
    <location>
        <begin position="230"/>
        <end position="260"/>
    </location>
</feature>
<dbReference type="Gene3D" id="2.40.30.170">
    <property type="match status" value="1"/>
</dbReference>
<dbReference type="InterPro" id="IPR058625">
    <property type="entry name" value="MdtA-like_BSH"/>
</dbReference>
<accession>A0ABZ0HWN4</accession>
<dbReference type="RefSeq" id="WP_407340548.1">
    <property type="nucleotide sequence ID" value="NZ_CP136862.1"/>
</dbReference>
<feature type="domain" description="Multidrug resistance protein MdtA-like alpha-helical hairpin" evidence="8">
    <location>
        <begin position="161"/>
        <end position="222"/>
    </location>
</feature>
<feature type="domain" description="CusB-like beta-barrel" evidence="10">
    <location>
        <begin position="294"/>
        <end position="334"/>
    </location>
</feature>
<dbReference type="EMBL" id="CP136862">
    <property type="protein sequence ID" value="WOJ90959.1"/>
    <property type="molecule type" value="Genomic_DNA"/>
</dbReference>
<evidence type="ECO:0000313" key="12">
    <source>
        <dbReference type="Proteomes" id="UP001626536"/>
    </source>
</evidence>
<dbReference type="SUPFAM" id="SSF111369">
    <property type="entry name" value="HlyD-like secretion proteins"/>
    <property type="match status" value="3"/>
</dbReference>
<evidence type="ECO:0000256" key="1">
    <source>
        <dbReference type="ARBA" id="ARBA00004167"/>
    </source>
</evidence>
<dbReference type="PANTHER" id="PTHR30386">
    <property type="entry name" value="MEMBRANE FUSION SUBUNIT OF EMRAB-TOLC MULTIDRUG EFFLUX PUMP"/>
    <property type="match status" value="1"/>
</dbReference>
<keyword evidence="12" id="KW-1185">Reference proteome</keyword>
<evidence type="ECO:0000256" key="5">
    <source>
        <dbReference type="SAM" id="Coils"/>
    </source>
</evidence>
<dbReference type="InterPro" id="IPR058792">
    <property type="entry name" value="Beta-barrel_RND_2"/>
</dbReference>
<dbReference type="Pfam" id="PF25876">
    <property type="entry name" value="HH_MFP_RND"/>
    <property type="match status" value="2"/>
</dbReference>
<evidence type="ECO:0000256" key="4">
    <source>
        <dbReference type="ARBA" id="ARBA00023136"/>
    </source>
</evidence>
<dbReference type="Proteomes" id="UP001626536">
    <property type="component" value="Chromosome"/>
</dbReference>
<evidence type="ECO:0000259" key="9">
    <source>
        <dbReference type="Pfam" id="PF25917"/>
    </source>
</evidence>
<proteinExistence type="predicted"/>
<keyword evidence="2 7" id="KW-0812">Transmembrane</keyword>
<evidence type="ECO:0000256" key="7">
    <source>
        <dbReference type="SAM" id="Phobius"/>
    </source>
</evidence>
<evidence type="ECO:0000256" key="3">
    <source>
        <dbReference type="ARBA" id="ARBA00022989"/>
    </source>
</evidence>
<evidence type="ECO:0000313" key="11">
    <source>
        <dbReference type="EMBL" id="WOJ90959.1"/>
    </source>
</evidence>
<protein>
    <submittedName>
        <fullName evidence="11">HlyD family secretion protein</fullName>
    </submittedName>
</protein>
<gene>
    <name evidence="11" type="ORF">RZS28_06650</name>
</gene>
<evidence type="ECO:0000259" key="8">
    <source>
        <dbReference type="Pfam" id="PF25876"/>
    </source>
</evidence>
<keyword evidence="4 7" id="KW-0472">Membrane</keyword>
<dbReference type="InterPro" id="IPR050739">
    <property type="entry name" value="MFP"/>
</dbReference>
<feature type="region of interest" description="Disordered" evidence="6">
    <location>
        <begin position="1"/>
        <end position="42"/>
    </location>
</feature>
<feature type="domain" description="Multidrug resistance protein MdtA-like barrel-sandwich hybrid" evidence="9">
    <location>
        <begin position="89"/>
        <end position="291"/>
    </location>
</feature>